<organism evidence="1 2">
    <name type="scientific">Stackebrandtia albiflava</name>
    <dbReference type="NCBI Taxonomy" id="406432"/>
    <lineage>
        <taxon>Bacteria</taxon>
        <taxon>Bacillati</taxon>
        <taxon>Actinomycetota</taxon>
        <taxon>Actinomycetes</taxon>
        <taxon>Glycomycetales</taxon>
        <taxon>Glycomycetaceae</taxon>
        <taxon>Stackebrandtia</taxon>
    </lineage>
</organism>
<keyword evidence="2" id="KW-1185">Reference proteome</keyword>
<name>A0A562UYP4_9ACTN</name>
<dbReference type="AlphaFoldDB" id="A0A562UYP4"/>
<accession>A0A562UYP4</accession>
<dbReference type="Proteomes" id="UP000321617">
    <property type="component" value="Unassembled WGS sequence"/>
</dbReference>
<dbReference type="EMBL" id="VLLL01000007">
    <property type="protein sequence ID" value="TWJ10764.1"/>
    <property type="molecule type" value="Genomic_DNA"/>
</dbReference>
<evidence type="ECO:0000313" key="1">
    <source>
        <dbReference type="EMBL" id="TWJ10764.1"/>
    </source>
</evidence>
<evidence type="ECO:0000313" key="2">
    <source>
        <dbReference type="Proteomes" id="UP000321617"/>
    </source>
</evidence>
<comment type="caution">
    <text evidence="1">The sequence shown here is derived from an EMBL/GenBank/DDBJ whole genome shotgun (WGS) entry which is preliminary data.</text>
</comment>
<protein>
    <submittedName>
        <fullName evidence="1">Uncharacterized protein</fullName>
    </submittedName>
</protein>
<reference evidence="1 2" key="1">
    <citation type="journal article" date="2013" name="Stand. Genomic Sci.">
        <title>Genomic Encyclopedia of Type Strains, Phase I: The one thousand microbial genomes (KMG-I) project.</title>
        <authorList>
            <person name="Kyrpides N.C."/>
            <person name="Woyke T."/>
            <person name="Eisen J.A."/>
            <person name="Garrity G."/>
            <person name="Lilburn T.G."/>
            <person name="Beck B.J."/>
            <person name="Whitman W.B."/>
            <person name="Hugenholtz P."/>
            <person name="Klenk H.P."/>
        </authorList>
    </citation>
    <scope>NUCLEOTIDE SEQUENCE [LARGE SCALE GENOMIC DNA]</scope>
    <source>
        <strain evidence="1 2">DSM 45044</strain>
    </source>
</reference>
<proteinExistence type="predicted"/>
<gene>
    <name evidence="1" type="ORF">LX16_4187</name>
</gene>
<sequence length="79" mass="9677">MRVFTLKSMEFSSVLRCNRWDEDIRILWGEDTVSTIAKFKSYRRRRAELAATRVMQRRDFQPHNDTTRMEMLLYTNRIM</sequence>